<organism evidence="4 5">
    <name type="scientific">Stylosanthes scabra</name>
    <dbReference type="NCBI Taxonomy" id="79078"/>
    <lineage>
        <taxon>Eukaryota</taxon>
        <taxon>Viridiplantae</taxon>
        <taxon>Streptophyta</taxon>
        <taxon>Embryophyta</taxon>
        <taxon>Tracheophyta</taxon>
        <taxon>Spermatophyta</taxon>
        <taxon>Magnoliopsida</taxon>
        <taxon>eudicotyledons</taxon>
        <taxon>Gunneridae</taxon>
        <taxon>Pentapetalae</taxon>
        <taxon>rosids</taxon>
        <taxon>fabids</taxon>
        <taxon>Fabales</taxon>
        <taxon>Fabaceae</taxon>
        <taxon>Papilionoideae</taxon>
        <taxon>50 kb inversion clade</taxon>
        <taxon>dalbergioids sensu lato</taxon>
        <taxon>Dalbergieae</taxon>
        <taxon>Pterocarpus clade</taxon>
        <taxon>Stylosanthes</taxon>
    </lineage>
</organism>
<evidence type="ECO:0000256" key="3">
    <source>
        <dbReference type="SAM" id="MobiDB-lite"/>
    </source>
</evidence>
<dbReference type="PANTHER" id="PTHR48047:SF51">
    <property type="entry name" value="GLYCOSYLTRANSFERASE"/>
    <property type="match status" value="1"/>
</dbReference>
<comment type="similarity">
    <text evidence="1">Belongs to the UDP-glycosyltransferase family.</text>
</comment>
<sequence length="159" mass="18002">MVNSYGIVVNSFYELEPLFVDHLKTINTSHKYWCVGLLCLADEKPPKASFSEVSNEQLAEIAMGLEESMVSFLWVIRKKDWVLPNFEERVEGRGMVVREWVEQWKILNDERVRWWVCEPLRVELGAGERMRRGSDGGVANDGGAARERKDGGGGVKGGD</sequence>
<dbReference type="Proteomes" id="UP001341840">
    <property type="component" value="Unassembled WGS sequence"/>
</dbReference>
<dbReference type="PANTHER" id="PTHR48047">
    <property type="entry name" value="GLYCOSYLTRANSFERASE"/>
    <property type="match status" value="1"/>
</dbReference>
<gene>
    <name evidence="4" type="ORF">PIB30_094342</name>
</gene>
<accession>A0ABU6QWS8</accession>
<protein>
    <submittedName>
        <fullName evidence="4">Uncharacterized protein</fullName>
    </submittedName>
</protein>
<dbReference type="EMBL" id="JASCZI010002077">
    <property type="protein sequence ID" value="MED6115815.1"/>
    <property type="molecule type" value="Genomic_DNA"/>
</dbReference>
<dbReference type="Gene3D" id="3.40.50.2000">
    <property type="entry name" value="Glycogen Phosphorylase B"/>
    <property type="match status" value="2"/>
</dbReference>
<keyword evidence="2" id="KW-0328">Glycosyltransferase</keyword>
<keyword evidence="5" id="KW-1185">Reference proteome</keyword>
<keyword evidence="2" id="KW-0808">Transferase</keyword>
<dbReference type="SUPFAM" id="SSF53756">
    <property type="entry name" value="UDP-Glycosyltransferase/glycogen phosphorylase"/>
    <property type="match status" value="1"/>
</dbReference>
<evidence type="ECO:0000256" key="2">
    <source>
        <dbReference type="ARBA" id="ARBA00022676"/>
    </source>
</evidence>
<proteinExistence type="inferred from homology"/>
<evidence type="ECO:0000313" key="5">
    <source>
        <dbReference type="Proteomes" id="UP001341840"/>
    </source>
</evidence>
<evidence type="ECO:0000256" key="1">
    <source>
        <dbReference type="ARBA" id="ARBA00009995"/>
    </source>
</evidence>
<evidence type="ECO:0000313" key="4">
    <source>
        <dbReference type="EMBL" id="MED6115815.1"/>
    </source>
</evidence>
<comment type="caution">
    <text evidence="4">The sequence shown here is derived from an EMBL/GenBank/DDBJ whole genome shotgun (WGS) entry which is preliminary data.</text>
</comment>
<name>A0ABU6QWS8_9FABA</name>
<reference evidence="4 5" key="1">
    <citation type="journal article" date="2023" name="Plants (Basel)">
        <title>Bridging the Gap: Combining Genomics and Transcriptomics Approaches to Understand Stylosanthes scabra, an Orphan Legume from the Brazilian Caatinga.</title>
        <authorList>
            <person name="Ferreira-Neto J.R.C."/>
            <person name="da Silva M.D."/>
            <person name="Binneck E."/>
            <person name="de Melo N.F."/>
            <person name="da Silva R.H."/>
            <person name="de Melo A.L.T.M."/>
            <person name="Pandolfi V."/>
            <person name="Bustamante F.O."/>
            <person name="Brasileiro-Vidal A.C."/>
            <person name="Benko-Iseppon A.M."/>
        </authorList>
    </citation>
    <scope>NUCLEOTIDE SEQUENCE [LARGE SCALE GENOMIC DNA]</scope>
    <source>
        <tissue evidence="4">Leaves</tissue>
    </source>
</reference>
<feature type="region of interest" description="Disordered" evidence="3">
    <location>
        <begin position="131"/>
        <end position="159"/>
    </location>
</feature>